<proteinExistence type="predicted"/>
<dbReference type="Proteomes" id="UP000290283">
    <property type="component" value="Unassembled WGS sequence"/>
</dbReference>
<feature type="transmembrane region" description="Helical" evidence="1">
    <location>
        <begin position="111"/>
        <end position="133"/>
    </location>
</feature>
<dbReference type="RefSeq" id="WP_129435765.1">
    <property type="nucleotide sequence ID" value="NZ_SBKO01000002.1"/>
</dbReference>
<feature type="transmembrane region" description="Helical" evidence="1">
    <location>
        <begin position="71"/>
        <end position="91"/>
    </location>
</feature>
<dbReference type="EMBL" id="SBKO01000002">
    <property type="protein sequence ID" value="RXR19307.1"/>
    <property type="molecule type" value="Genomic_DNA"/>
</dbReference>
<organism evidence="2 3">
    <name type="scientific">Flavobacterium amnicola</name>
    <dbReference type="NCBI Taxonomy" id="2506422"/>
    <lineage>
        <taxon>Bacteria</taxon>
        <taxon>Pseudomonadati</taxon>
        <taxon>Bacteroidota</taxon>
        <taxon>Flavobacteriia</taxon>
        <taxon>Flavobacteriales</taxon>
        <taxon>Flavobacteriaceae</taxon>
        <taxon>Flavobacterium</taxon>
    </lineage>
</organism>
<gene>
    <name evidence="2" type="ORF">EQG63_07640</name>
</gene>
<keyword evidence="1" id="KW-0472">Membrane</keyword>
<keyword evidence="1" id="KW-0812">Transmembrane</keyword>
<evidence type="ECO:0000313" key="2">
    <source>
        <dbReference type="EMBL" id="RXR19307.1"/>
    </source>
</evidence>
<protein>
    <recommendedName>
        <fullName evidence="4">Lysine transporter LysE</fullName>
    </recommendedName>
</protein>
<comment type="caution">
    <text evidence="2">The sequence shown here is derived from an EMBL/GenBank/DDBJ whole genome shotgun (WGS) entry which is preliminary data.</text>
</comment>
<feature type="transmembrane region" description="Helical" evidence="1">
    <location>
        <begin position="40"/>
        <end position="59"/>
    </location>
</feature>
<feature type="transmembrane region" description="Helical" evidence="1">
    <location>
        <begin position="154"/>
        <end position="179"/>
    </location>
</feature>
<sequence length="215" mass="24230">MNCLKNTMVGLVVSFVGSVPLGYLNVIGLEFYSEKNISSVLYYLLGVVAVEGVVIYLTLKLAKKLSLNSKWKQRISIFTIVFLLFLAFSFYSNNESEITSTSSILNKDGLLLYPLLTGLLLSLLNFAQIPFWFSWNLYLLNESYISISSKPQTTFYLVGAIIGTFSGMLTLVISLSKAINYSNYHFPLTQYIWIIFLVLALFQLASMIMVKKKVS</sequence>
<reference evidence="3" key="1">
    <citation type="submission" date="2019-01" db="EMBL/GenBank/DDBJ databases">
        <title>Cytophagaceae bacterium strain CAR-16.</title>
        <authorList>
            <person name="Chen W.-M."/>
        </authorList>
    </citation>
    <scope>NUCLEOTIDE SEQUENCE [LARGE SCALE GENOMIC DNA]</scope>
    <source>
        <strain evidence="3">LLJ-11</strain>
    </source>
</reference>
<evidence type="ECO:0000313" key="3">
    <source>
        <dbReference type="Proteomes" id="UP000290283"/>
    </source>
</evidence>
<name>A0A4Q1K3K0_9FLAO</name>
<keyword evidence="1" id="KW-1133">Transmembrane helix</keyword>
<feature type="transmembrane region" description="Helical" evidence="1">
    <location>
        <begin position="7"/>
        <end position="28"/>
    </location>
</feature>
<accession>A0A4Q1K3K0</accession>
<evidence type="ECO:0000256" key="1">
    <source>
        <dbReference type="SAM" id="Phobius"/>
    </source>
</evidence>
<dbReference type="OrthoDB" id="9342487at2"/>
<keyword evidence="3" id="KW-1185">Reference proteome</keyword>
<evidence type="ECO:0008006" key="4">
    <source>
        <dbReference type="Google" id="ProtNLM"/>
    </source>
</evidence>
<dbReference type="AlphaFoldDB" id="A0A4Q1K3K0"/>
<feature type="transmembrane region" description="Helical" evidence="1">
    <location>
        <begin position="191"/>
        <end position="210"/>
    </location>
</feature>